<evidence type="ECO:0000313" key="7">
    <source>
        <dbReference type="EMBL" id="GAA4802748.1"/>
    </source>
</evidence>
<dbReference type="PANTHER" id="PTHR43248:SF29">
    <property type="entry name" value="TRIPEPTIDYL AMINOPEPTIDASE"/>
    <property type="match status" value="1"/>
</dbReference>
<keyword evidence="8" id="KW-1185">Reference proteome</keyword>
<name>A0ABP9C2I3_9ACTN</name>
<feature type="chain" id="PRO_5045628536" evidence="5">
    <location>
        <begin position="26"/>
        <end position="535"/>
    </location>
</feature>
<reference evidence="8" key="1">
    <citation type="journal article" date="2019" name="Int. J. Syst. Evol. Microbiol.">
        <title>The Global Catalogue of Microorganisms (GCM) 10K type strain sequencing project: providing services to taxonomists for standard genome sequencing and annotation.</title>
        <authorList>
            <consortium name="The Broad Institute Genomics Platform"/>
            <consortium name="The Broad Institute Genome Sequencing Center for Infectious Disease"/>
            <person name="Wu L."/>
            <person name="Ma J."/>
        </authorList>
    </citation>
    <scope>NUCLEOTIDE SEQUENCE [LARGE SCALE GENOMIC DNA]</scope>
    <source>
        <strain evidence="8">JCM 18081</strain>
    </source>
</reference>
<evidence type="ECO:0000256" key="3">
    <source>
        <dbReference type="ARBA" id="ARBA00022801"/>
    </source>
</evidence>
<feature type="signal peptide" evidence="5">
    <location>
        <begin position="1"/>
        <end position="25"/>
    </location>
</feature>
<evidence type="ECO:0000256" key="4">
    <source>
        <dbReference type="SAM" id="MobiDB-lite"/>
    </source>
</evidence>
<evidence type="ECO:0000256" key="1">
    <source>
        <dbReference type="ARBA" id="ARBA00010088"/>
    </source>
</evidence>
<dbReference type="GO" id="GO:0016787">
    <property type="term" value="F:hydrolase activity"/>
    <property type="evidence" value="ECO:0007669"/>
    <property type="project" value="UniProtKB-KW"/>
</dbReference>
<dbReference type="Proteomes" id="UP001501265">
    <property type="component" value="Unassembled WGS sequence"/>
</dbReference>
<dbReference type="EMBL" id="BAABIG010000032">
    <property type="protein sequence ID" value="GAA4802748.1"/>
    <property type="molecule type" value="Genomic_DNA"/>
</dbReference>
<accession>A0ABP9C2I3</accession>
<comment type="similarity">
    <text evidence="1">Belongs to the peptidase S33 family.</text>
</comment>
<evidence type="ECO:0000256" key="2">
    <source>
        <dbReference type="ARBA" id="ARBA00022729"/>
    </source>
</evidence>
<proteinExistence type="inferred from homology"/>
<protein>
    <submittedName>
        <fullName evidence="7">Alpha/beta hydrolase</fullName>
    </submittedName>
</protein>
<dbReference type="RefSeq" id="WP_345620621.1">
    <property type="nucleotide sequence ID" value="NZ_BAABIG010000032.1"/>
</dbReference>
<dbReference type="Pfam" id="PF08386">
    <property type="entry name" value="Abhydrolase_4"/>
    <property type="match status" value="1"/>
</dbReference>
<gene>
    <name evidence="7" type="ORF">GCM10023220_34760</name>
</gene>
<evidence type="ECO:0000313" key="8">
    <source>
        <dbReference type="Proteomes" id="UP001501265"/>
    </source>
</evidence>
<dbReference type="SUPFAM" id="SSF53474">
    <property type="entry name" value="alpha/beta-Hydrolases"/>
    <property type="match status" value="1"/>
</dbReference>
<dbReference type="PANTHER" id="PTHR43248">
    <property type="entry name" value="2-SUCCINYL-6-HYDROXY-2,4-CYCLOHEXADIENE-1-CARBOXYLATE SYNTHASE"/>
    <property type="match status" value="1"/>
</dbReference>
<dbReference type="InterPro" id="IPR013595">
    <property type="entry name" value="Pept_S33_TAP-like_C"/>
</dbReference>
<keyword evidence="2 5" id="KW-0732">Signal</keyword>
<dbReference type="Gene3D" id="3.40.50.1820">
    <property type="entry name" value="alpha/beta hydrolase"/>
    <property type="match status" value="1"/>
</dbReference>
<organism evidence="7 8">
    <name type="scientific">Streptomyces ziwulingensis</name>
    <dbReference type="NCBI Taxonomy" id="1045501"/>
    <lineage>
        <taxon>Bacteria</taxon>
        <taxon>Bacillati</taxon>
        <taxon>Actinomycetota</taxon>
        <taxon>Actinomycetes</taxon>
        <taxon>Kitasatosporales</taxon>
        <taxon>Streptomycetaceae</taxon>
        <taxon>Streptomyces</taxon>
    </lineage>
</organism>
<evidence type="ECO:0000259" key="6">
    <source>
        <dbReference type="Pfam" id="PF08386"/>
    </source>
</evidence>
<sequence length="535" mass="57141">MRAAALYSAAGTLLLSALTAAPAGGAPHTPDGPGGPGAAERRGTATAAARAAAAGIAFGACPDAEDLPGGIECGKVTVPLDYARPDGTEIELTVGRAAATRKDPRHGHKVARQGALVFNPGGPGASGLYFPLAGLIPEWKRLGASYDLVGYAPRGVAPSAPLSCQDPKRFFKGPRPAPEEPSDAFKQERAAEAEAYARGCAERTGGALRHYHSLNNARDLEVVRAALGERKLTYLGSSYGTYFGALYAELFPGRVRRMVFDSVVNPDPELIWYRNNLGQSAAFEGRWRDFRKWIAAHDDVYGLGDTAREVRRSYERASERLAAQPAGGTVGPAQLQGAFLGAGYYDDHWPHRAHALSAYLKGDPRPLVEQAGPHTEAAVEAENAGAVYTAVECNDGPWPTEFATWDRDNTRLARRAPFETWDNVWTNLPCAYWRAPRQRPLDVRTGAGELPPTLILAAERDAATPYEGALELRDRLSGAVLVTEEDAGTHGIAGGPNRCVNDHLEAYLIDGRLPAARDAFCAPRPAPTPAPAPRS</sequence>
<keyword evidence="3 7" id="KW-0378">Hydrolase</keyword>
<feature type="region of interest" description="Disordered" evidence="4">
    <location>
        <begin position="24"/>
        <end position="45"/>
    </location>
</feature>
<dbReference type="InterPro" id="IPR029058">
    <property type="entry name" value="AB_hydrolase_fold"/>
</dbReference>
<feature type="domain" description="Peptidase S33 tripeptidyl aminopeptidase-like C-terminal" evidence="6">
    <location>
        <begin position="421"/>
        <end position="521"/>
    </location>
</feature>
<comment type="caution">
    <text evidence="7">The sequence shown here is derived from an EMBL/GenBank/DDBJ whole genome shotgun (WGS) entry which is preliminary data.</text>
</comment>
<evidence type="ECO:0000256" key="5">
    <source>
        <dbReference type="SAM" id="SignalP"/>
    </source>
</evidence>
<dbReference type="InterPro" id="IPR051601">
    <property type="entry name" value="Serine_prot/Carboxylest_S33"/>
</dbReference>